<dbReference type="Proteomes" id="UP000656804">
    <property type="component" value="Unassembled WGS sequence"/>
</dbReference>
<evidence type="ECO:0000313" key="3">
    <source>
        <dbReference type="Proteomes" id="UP000656804"/>
    </source>
</evidence>
<keyword evidence="1" id="KW-0472">Membrane</keyword>
<keyword evidence="1" id="KW-0812">Transmembrane</keyword>
<name>A0A930V232_9ACTN</name>
<evidence type="ECO:0000313" key="2">
    <source>
        <dbReference type="EMBL" id="MBF4163992.1"/>
    </source>
</evidence>
<feature type="transmembrane region" description="Helical" evidence="1">
    <location>
        <begin position="53"/>
        <end position="79"/>
    </location>
</feature>
<gene>
    <name evidence="2" type="ORF">ISG29_20185</name>
</gene>
<dbReference type="RefSeq" id="WP_194505254.1">
    <property type="nucleotide sequence ID" value="NZ_JADIVZ010000018.1"/>
</dbReference>
<comment type="caution">
    <text evidence="2">The sequence shown here is derived from an EMBL/GenBank/DDBJ whole genome shotgun (WGS) entry which is preliminary data.</text>
</comment>
<keyword evidence="3" id="KW-1185">Reference proteome</keyword>
<protein>
    <submittedName>
        <fullName evidence="2">Uncharacterized protein</fullName>
    </submittedName>
</protein>
<dbReference type="EMBL" id="JADIVZ010000018">
    <property type="protein sequence ID" value="MBF4163992.1"/>
    <property type="molecule type" value="Genomic_DNA"/>
</dbReference>
<organism evidence="2 3">
    <name type="scientific">Nocardioides acrostichi</name>
    <dbReference type="NCBI Taxonomy" id="2784339"/>
    <lineage>
        <taxon>Bacteria</taxon>
        <taxon>Bacillati</taxon>
        <taxon>Actinomycetota</taxon>
        <taxon>Actinomycetes</taxon>
        <taxon>Propionibacteriales</taxon>
        <taxon>Nocardioidaceae</taxon>
        <taxon>Nocardioides</taxon>
    </lineage>
</organism>
<sequence>MTPALVLSLLVLAAATLSFTRWLGVVALALVSVLWLAVNGPVEGEVLWVVGPSMGLTGADLAGLAGLGAAGARASWLIAPRRH</sequence>
<reference evidence="2" key="1">
    <citation type="submission" date="2020-11" db="EMBL/GenBank/DDBJ databases">
        <title>Nocardioides sp. CBS4Y-1, whole genome shotgun sequence.</title>
        <authorList>
            <person name="Tuo L."/>
        </authorList>
    </citation>
    <scope>NUCLEOTIDE SEQUENCE</scope>
    <source>
        <strain evidence="2">CBS4Y-1</strain>
    </source>
</reference>
<dbReference type="AlphaFoldDB" id="A0A930V232"/>
<evidence type="ECO:0000256" key="1">
    <source>
        <dbReference type="SAM" id="Phobius"/>
    </source>
</evidence>
<proteinExistence type="predicted"/>
<keyword evidence="1" id="KW-1133">Transmembrane helix</keyword>
<accession>A0A930V232</accession>